<dbReference type="RefSeq" id="WP_051210559.1">
    <property type="nucleotide sequence ID" value="NZ_CP015108.1"/>
</dbReference>
<feature type="transmembrane region" description="Helical" evidence="7">
    <location>
        <begin position="45"/>
        <end position="68"/>
    </location>
</feature>
<feature type="transmembrane region" description="Helical" evidence="7">
    <location>
        <begin position="80"/>
        <end position="102"/>
    </location>
</feature>
<keyword evidence="4 7" id="KW-0812">Transmembrane</keyword>
<dbReference type="EMBL" id="CP015108">
    <property type="protein sequence ID" value="ARF13930.1"/>
    <property type="molecule type" value="Genomic_DNA"/>
</dbReference>
<evidence type="ECO:0000256" key="1">
    <source>
        <dbReference type="ARBA" id="ARBA00004651"/>
    </source>
</evidence>
<comment type="subcellular location">
    <subcellularLocation>
        <location evidence="1">Cell membrane</location>
        <topology evidence="1">Multi-pass membrane protein</topology>
    </subcellularLocation>
</comment>
<evidence type="ECO:0000256" key="7">
    <source>
        <dbReference type="SAM" id="Phobius"/>
    </source>
</evidence>
<dbReference type="InterPro" id="IPR001991">
    <property type="entry name" value="Na-dicarboxylate_symporter"/>
</dbReference>
<dbReference type="PRINTS" id="PR00173">
    <property type="entry name" value="EDTRNSPORT"/>
</dbReference>
<protein>
    <submittedName>
        <fullName evidence="8">Sodium:dicarboxylate symporter</fullName>
    </submittedName>
</protein>
<dbReference type="InterPro" id="IPR036458">
    <property type="entry name" value="Na:dicarbo_symporter_sf"/>
</dbReference>
<dbReference type="SUPFAM" id="SSF118215">
    <property type="entry name" value="Proton glutamate symport protein"/>
    <property type="match status" value="1"/>
</dbReference>
<accession>A0ABN4YQ47</accession>
<dbReference type="PANTHER" id="PTHR42865">
    <property type="entry name" value="PROTON/GLUTAMATE-ASPARTATE SYMPORTER"/>
    <property type="match status" value="1"/>
</dbReference>
<gene>
    <name evidence="8" type="ORF">SporoS204_07095</name>
</gene>
<dbReference type="Gene3D" id="1.10.3860.10">
    <property type="entry name" value="Sodium:dicarboxylate symporter"/>
    <property type="match status" value="1"/>
</dbReference>
<evidence type="ECO:0000256" key="5">
    <source>
        <dbReference type="ARBA" id="ARBA00022989"/>
    </source>
</evidence>
<evidence type="ECO:0000313" key="9">
    <source>
        <dbReference type="Proteomes" id="UP000192486"/>
    </source>
</evidence>
<dbReference type="PANTHER" id="PTHR42865:SF7">
    <property type="entry name" value="PROTON_GLUTAMATE-ASPARTATE SYMPORTER"/>
    <property type="match status" value="1"/>
</dbReference>
<keyword evidence="9" id="KW-1185">Reference proteome</keyword>
<evidence type="ECO:0000313" key="8">
    <source>
        <dbReference type="EMBL" id="ARF13930.1"/>
    </source>
</evidence>
<evidence type="ECO:0000256" key="4">
    <source>
        <dbReference type="ARBA" id="ARBA00022692"/>
    </source>
</evidence>
<keyword evidence="5 7" id="KW-1133">Transmembrane helix</keyword>
<evidence type="ECO:0000256" key="3">
    <source>
        <dbReference type="ARBA" id="ARBA00022475"/>
    </source>
</evidence>
<feature type="transmembrane region" description="Helical" evidence="7">
    <location>
        <begin position="325"/>
        <end position="342"/>
    </location>
</feature>
<dbReference type="Proteomes" id="UP000192486">
    <property type="component" value="Chromosome"/>
</dbReference>
<reference evidence="8 9" key="1">
    <citation type="submission" date="2016-04" db="EMBL/GenBank/DDBJ databases">
        <title>Comparative Genomics and Epigenetics of Sporosarcina ureae.</title>
        <authorList>
            <person name="Oliver A.S."/>
            <person name="Cooper K.K."/>
        </authorList>
    </citation>
    <scope>NUCLEOTIDE SEQUENCE [LARGE SCALE GENOMIC DNA]</scope>
    <source>
        <strain evidence="8 9">S204</strain>
    </source>
</reference>
<dbReference type="Pfam" id="PF00375">
    <property type="entry name" value="SDF"/>
    <property type="match status" value="1"/>
</dbReference>
<keyword evidence="6 7" id="KW-0472">Membrane</keyword>
<feature type="transmembrane region" description="Helical" evidence="7">
    <location>
        <begin position="348"/>
        <end position="370"/>
    </location>
</feature>
<name>A0ABN4YQ47_SPOUR</name>
<sequence length="420" mass="44847">MKLSTKITVGLVSGIIFGIILNIFLPQAVAQLNEYVLSPIGKVFLNLIQFVVVPIVFTSLIVGFSSIDNSEKVGRLTGKLLFLYISTSILALVIGYITASVLKPGNMVDGLVEVAAGEAKEGQGILEWLISIVPTNPFEAFATGNLLQIIFTAIIVVFGIRMAGSHAKPFLLFVESVHAIVEKITMLVLKLSPIGVFALISSVIATQGFDIVQKLFVYILGLILALTLMAIAYFIILSFLHVSPKHFWKSFQPTFGIAFGTASSNAALPVAIENSKKEFKMREEIAGFAIPLGTALKRDGACILQTFNALFVAQLFNIQLSGAQILAIIVSALVVSFSTAGVPGAGIIMMSTVLAAANLPLAGIALVAGVDRLTDGFRTLLNVFGNTANAVILDKWEGNSSITDMKVHSSEPVYADTKRL</sequence>
<keyword evidence="3" id="KW-1003">Cell membrane</keyword>
<keyword evidence="2" id="KW-0813">Transport</keyword>
<feature type="transmembrane region" description="Helical" evidence="7">
    <location>
        <begin position="7"/>
        <end position="25"/>
    </location>
</feature>
<feature type="transmembrane region" description="Helical" evidence="7">
    <location>
        <begin position="215"/>
        <end position="240"/>
    </location>
</feature>
<proteinExistence type="predicted"/>
<evidence type="ECO:0000256" key="2">
    <source>
        <dbReference type="ARBA" id="ARBA00022448"/>
    </source>
</evidence>
<evidence type="ECO:0000256" key="6">
    <source>
        <dbReference type="ARBA" id="ARBA00023136"/>
    </source>
</evidence>
<organism evidence="8 9">
    <name type="scientific">Sporosarcina ureae</name>
    <dbReference type="NCBI Taxonomy" id="1571"/>
    <lineage>
        <taxon>Bacteria</taxon>
        <taxon>Bacillati</taxon>
        <taxon>Bacillota</taxon>
        <taxon>Bacilli</taxon>
        <taxon>Bacillales</taxon>
        <taxon>Caryophanaceae</taxon>
        <taxon>Sporosarcina</taxon>
    </lineage>
</organism>
<feature type="transmembrane region" description="Helical" evidence="7">
    <location>
        <begin position="146"/>
        <end position="163"/>
    </location>
</feature>